<dbReference type="InterPro" id="IPR000515">
    <property type="entry name" value="MetI-like"/>
</dbReference>
<dbReference type="EMBL" id="JANCLT010000018">
    <property type="protein sequence ID" value="MCP8971023.1"/>
    <property type="molecule type" value="Genomic_DNA"/>
</dbReference>
<comment type="similarity">
    <text evidence="2">Belongs to the binding-protein-dependent transport system permease family. CysTW subfamily.</text>
</comment>
<comment type="subcellular location">
    <subcellularLocation>
        <location evidence="1 8">Cell membrane</location>
        <topology evidence="1 8">Multi-pass membrane protein</topology>
    </subcellularLocation>
</comment>
<name>A0AA42BUY6_9BACI</name>
<evidence type="ECO:0000256" key="2">
    <source>
        <dbReference type="ARBA" id="ARBA00007069"/>
    </source>
</evidence>
<evidence type="ECO:0000256" key="8">
    <source>
        <dbReference type="RuleBase" id="RU363032"/>
    </source>
</evidence>
<dbReference type="PANTHER" id="PTHR42929">
    <property type="entry name" value="INNER MEMBRANE ABC TRANSPORTER PERMEASE PROTEIN YDCU-RELATED-RELATED"/>
    <property type="match status" value="1"/>
</dbReference>
<dbReference type="GO" id="GO:0055085">
    <property type="term" value="P:transmembrane transport"/>
    <property type="evidence" value="ECO:0007669"/>
    <property type="project" value="InterPro"/>
</dbReference>
<evidence type="ECO:0000256" key="7">
    <source>
        <dbReference type="ARBA" id="ARBA00023136"/>
    </source>
</evidence>
<dbReference type="CDD" id="cd06261">
    <property type="entry name" value="TM_PBP2"/>
    <property type="match status" value="1"/>
</dbReference>
<dbReference type="AlphaFoldDB" id="A0AA42BUY6"/>
<keyword evidence="5 8" id="KW-0812">Transmembrane</keyword>
<feature type="transmembrane region" description="Helical" evidence="8">
    <location>
        <begin position="102"/>
        <end position="119"/>
    </location>
</feature>
<proteinExistence type="inferred from homology"/>
<protein>
    <submittedName>
        <fullName evidence="10">ABC transporter permease subunit</fullName>
    </submittedName>
</protein>
<evidence type="ECO:0000256" key="4">
    <source>
        <dbReference type="ARBA" id="ARBA00022475"/>
    </source>
</evidence>
<evidence type="ECO:0000313" key="11">
    <source>
        <dbReference type="Proteomes" id="UP001156102"/>
    </source>
</evidence>
<keyword evidence="7 8" id="KW-0472">Membrane</keyword>
<dbReference type="PANTHER" id="PTHR42929:SF1">
    <property type="entry name" value="INNER MEMBRANE ABC TRANSPORTER PERMEASE PROTEIN YDCU-RELATED"/>
    <property type="match status" value="1"/>
</dbReference>
<dbReference type="InterPro" id="IPR035906">
    <property type="entry name" value="MetI-like_sf"/>
</dbReference>
<evidence type="ECO:0000256" key="5">
    <source>
        <dbReference type="ARBA" id="ARBA00022692"/>
    </source>
</evidence>
<reference evidence="10" key="1">
    <citation type="submission" date="2022-07" db="EMBL/GenBank/DDBJ databases">
        <authorList>
            <person name="Li W.-J."/>
            <person name="Deng Q.-Q."/>
        </authorList>
    </citation>
    <scope>NUCLEOTIDE SEQUENCE</scope>
    <source>
        <strain evidence="10">SYSU M60031</strain>
    </source>
</reference>
<evidence type="ECO:0000256" key="3">
    <source>
        <dbReference type="ARBA" id="ARBA00022448"/>
    </source>
</evidence>
<keyword evidence="6 8" id="KW-1133">Transmembrane helix</keyword>
<evidence type="ECO:0000313" key="10">
    <source>
        <dbReference type="EMBL" id="MCP8971023.1"/>
    </source>
</evidence>
<organism evidence="10 11">
    <name type="scientific">Ectobacillus ponti</name>
    <dbReference type="NCBI Taxonomy" id="2961894"/>
    <lineage>
        <taxon>Bacteria</taxon>
        <taxon>Bacillati</taxon>
        <taxon>Bacillota</taxon>
        <taxon>Bacilli</taxon>
        <taxon>Bacillales</taxon>
        <taxon>Bacillaceae</taxon>
        <taxon>Ectobacillus</taxon>
    </lineage>
</organism>
<evidence type="ECO:0000259" key="9">
    <source>
        <dbReference type="PROSITE" id="PS50928"/>
    </source>
</evidence>
<comment type="caution">
    <text evidence="10">The sequence shown here is derived from an EMBL/GenBank/DDBJ whole genome shotgun (WGS) entry which is preliminary data.</text>
</comment>
<evidence type="ECO:0000256" key="1">
    <source>
        <dbReference type="ARBA" id="ARBA00004651"/>
    </source>
</evidence>
<feature type="transmembrane region" description="Helical" evidence="8">
    <location>
        <begin position="196"/>
        <end position="222"/>
    </location>
</feature>
<feature type="transmembrane region" description="Helical" evidence="8">
    <location>
        <begin position="9"/>
        <end position="31"/>
    </location>
</feature>
<sequence length="277" mass="30774">MSRTVKQSLLGGAMVLPSFLTLVVLVMYPVIVSIGESFKDQKGGISLSNYTYLFSDPAMLRNMQHTLFVTLVSSILVLCISYAMAVYMRFGSGWAVKIVRRLYILPMFVPGIIAVYGVINMYRDNGWMARIIGKGVLPPIIYDVKGVILLSIWFHIPFTAMLLHSALTAIPASVIESAKDIGAGKLRVFFHFIMPLTMKTMLVAFTFLFMGIIGSFTVPFLVDKNAPQMYGVAMEQHFSSYHELGKASSMAVVLFLICAAVGYVYIQSMMKEDKRGL</sequence>
<accession>A0AA42BUY6</accession>
<dbReference type="Pfam" id="PF00528">
    <property type="entry name" value="BPD_transp_1"/>
    <property type="match status" value="1"/>
</dbReference>
<feature type="domain" description="ABC transmembrane type-1" evidence="9">
    <location>
        <begin position="63"/>
        <end position="265"/>
    </location>
</feature>
<dbReference type="Proteomes" id="UP001156102">
    <property type="component" value="Unassembled WGS sequence"/>
</dbReference>
<evidence type="ECO:0000256" key="6">
    <source>
        <dbReference type="ARBA" id="ARBA00022989"/>
    </source>
</evidence>
<keyword evidence="11" id="KW-1185">Reference proteome</keyword>
<dbReference type="Gene3D" id="1.10.3720.10">
    <property type="entry name" value="MetI-like"/>
    <property type="match status" value="1"/>
</dbReference>
<dbReference type="RefSeq" id="WP_254760949.1">
    <property type="nucleotide sequence ID" value="NZ_JANCLT010000018.1"/>
</dbReference>
<feature type="transmembrane region" description="Helical" evidence="8">
    <location>
        <begin position="247"/>
        <end position="266"/>
    </location>
</feature>
<dbReference type="SUPFAM" id="SSF161098">
    <property type="entry name" value="MetI-like"/>
    <property type="match status" value="1"/>
</dbReference>
<feature type="transmembrane region" description="Helical" evidence="8">
    <location>
        <begin position="67"/>
        <end position="90"/>
    </location>
</feature>
<gene>
    <name evidence="10" type="ORF">NK662_21100</name>
</gene>
<keyword evidence="3 8" id="KW-0813">Transport</keyword>
<keyword evidence="4" id="KW-1003">Cell membrane</keyword>
<dbReference type="PROSITE" id="PS50928">
    <property type="entry name" value="ABC_TM1"/>
    <property type="match status" value="1"/>
</dbReference>
<dbReference type="GO" id="GO:0005886">
    <property type="term" value="C:plasma membrane"/>
    <property type="evidence" value="ECO:0007669"/>
    <property type="project" value="UniProtKB-SubCell"/>
</dbReference>